<evidence type="ECO:0000313" key="11">
    <source>
        <dbReference type="EMBL" id="RAN61653.1"/>
    </source>
</evidence>
<dbReference type="GO" id="GO:0032993">
    <property type="term" value="C:protein-DNA complex"/>
    <property type="evidence" value="ECO:0007669"/>
    <property type="project" value="TreeGrafter"/>
</dbReference>
<dbReference type="InterPro" id="IPR036388">
    <property type="entry name" value="WH-like_DNA-bd_sf"/>
</dbReference>
<dbReference type="PANTHER" id="PTHR48111:SF2">
    <property type="entry name" value="RESPONSE REGULATOR SAER"/>
    <property type="match status" value="1"/>
</dbReference>
<feature type="domain" description="OmpR/PhoB-type" evidence="9">
    <location>
        <begin position="119"/>
        <end position="219"/>
    </location>
</feature>
<dbReference type="Pfam" id="PF00486">
    <property type="entry name" value="Trans_reg_C"/>
    <property type="match status" value="1"/>
</dbReference>
<evidence type="ECO:0000313" key="10">
    <source>
        <dbReference type="EMBL" id="OOL81173.1"/>
    </source>
</evidence>
<gene>
    <name evidence="11" type="ORF">B8A44_09245</name>
    <name evidence="10" type="ORF">BWX42_04905</name>
</gene>
<feature type="DNA-binding region" description="OmpR/PhoB-type" evidence="7">
    <location>
        <begin position="119"/>
        <end position="219"/>
    </location>
</feature>
<dbReference type="GO" id="GO:0000976">
    <property type="term" value="F:transcription cis-regulatory region binding"/>
    <property type="evidence" value="ECO:0007669"/>
    <property type="project" value="TreeGrafter"/>
</dbReference>
<evidence type="ECO:0000259" key="9">
    <source>
        <dbReference type="PROSITE" id="PS51755"/>
    </source>
</evidence>
<reference evidence="10 12" key="1">
    <citation type="submission" date="2017-01" db="EMBL/GenBank/DDBJ databases">
        <title>Complete Genome Sequence of Dolosigranulum pigrum isolated from a Patient with interstitial lung disease.</title>
        <authorList>
            <person name="Mukhopadhyay R."/>
            <person name="Joaquin J."/>
            <person name="Hogue R."/>
            <person name="Fitzgerald S."/>
            <person name="Jospin G."/>
            <person name="Eisen J.A."/>
            <person name="Chaturvedi V."/>
        </authorList>
    </citation>
    <scope>NUCLEOTIDE SEQUENCE [LARGE SCALE GENOMIC DNA]</scope>
    <source>
        <strain evidence="10 12">15S00348</strain>
    </source>
</reference>
<dbReference type="Gene3D" id="6.10.250.690">
    <property type="match status" value="1"/>
</dbReference>
<keyword evidence="4 7" id="KW-0238">DNA-binding</keyword>
<name>A0A1S8KND5_9LACT</name>
<dbReference type="EMBL" id="NAQV01000051">
    <property type="protein sequence ID" value="RAN61653.1"/>
    <property type="molecule type" value="Genomic_DNA"/>
</dbReference>
<dbReference type="SMART" id="SM00862">
    <property type="entry name" value="Trans_reg_C"/>
    <property type="match status" value="1"/>
</dbReference>
<protein>
    <submittedName>
        <fullName evidence="10">DNA-binding response regulator</fullName>
    </submittedName>
</protein>
<reference evidence="11 13" key="2">
    <citation type="submission" date="2017-03" db="EMBL/GenBank/DDBJ databases">
        <title>wgs assembly of Dolosigranulum pigrum KPL CDC strains.</title>
        <authorList>
            <person name="Brugger S.D."/>
            <person name="Pettigrew M."/>
            <person name="Kong Y."/>
            <person name="Lemon K.P."/>
        </authorList>
    </citation>
    <scope>NUCLEOTIDE SEQUENCE [LARGE SCALE GENOMIC DNA]</scope>
    <source>
        <strain evidence="11 13">KPL1931_CDC4294-98</strain>
    </source>
</reference>
<dbReference type="AlphaFoldDB" id="A0A1S8KND5"/>
<dbReference type="Proteomes" id="UP000190409">
    <property type="component" value="Unassembled WGS sequence"/>
</dbReference>
<dbReference type="GO" id="GO:0000156">
    <property type="term" value="F:phosphorelay response regulator activity"/>
    <property type="evidence" value="ECO:0007669"/>
    <property type="project" value="TreeGrafter"/>
</dbReference>
<evidence type="ECO:0000313" key="12">
    <source>
        <dbReference type="Proteomes" id="UP000190409"/>
    </source>
</evidence>
<accession>A0A1S8KND5</accession>
<dbReference type="PROSITE" id="PS51755">
    <property type="entry name" value="OMPR_PHOB"/>
    <property type="match status" value="1"/>
</dbReference>
<dbReference type="InterPro" id="IPR011006">
    <property type="entry name" value="CheY-like_superfamily"/>
</dbReference>
<evidence type="ECO:0000256" key="5">
    <source>
        <dbReference type="ARBA" id="ARBA00023163"/>
    </source>
</evidence>
<keyword evidence="2" id="KW-0902">Two-component regulatory system</keyword>
<proteinExistence type="predicted"/>
<sequence>MKLLVIDDDVSLLKLIKNALQEQYIVTTCSQVKQLDSQQFSQFDLIILDVMMPELTGFDFLKQYRQVIDCPILLLTAKDFEMDKVTGFALGADDYMTKPFSISELRARVAAHLRREKRQKHRRLIDLPITCDLIEQALYCRGELIPLTASEYKICELLLQRRGQVFEKEAIYTAIYGYEALGDAQTSITERVKHIRQKCFPFGINPIYTVWGVGYKWQIEKV</sequence>
<dbReference type="GO" id="GO:0005829">
    <property type="term" value="C:cytosol"/>
    <property type="evidence" value="ECO:0007669"/>
    <property type="project" value="TreeGrafter"/>
</dbReference>
<evidence type="ECO:0000256" key="4">
    <source>
        <dbReference type="ARBA" id="ARBA00023125"/>
    </source>
</evidence>
<comment type="caution">
    <text evidence="10">The sequence shown here is derived from an EMBL/GenBank/DDBJ whole genome shotgun (WGS) entry which is preliminary data.</text>
</comment>
<dbReference type="SUPFAM" id="SSF46894">
    <property type="entry name" value="C-terminal effector domain of the bipartite response regulators"/>
    <property type="match status" value="1"/>
</dbReference>
<dbReference type="InterPro" id="IPR001867">
    <property type="entry name" value="OmpR/PhoB-type_DNA-bd"/>
</dbReference>
<keyword evidence="3" id="KW-0805">Transcription regulation</keyword>
<dbReference type="EMBL" id="MUYF01000003">
    <property type="protein sequence ID" value="OOL81173.1"/>
    <property type="molecule type" value="Genomic_DNA"/>
</dbReference>
<dbReference type="CDD" id="cd00383">
    <property type="entry name" value="trans_reg_C"/>
    <property type="match status" value="1"/>
</dbReference>
<evidence type="ECO:0000256" key="7">
    <source>
        <dbReference type="PROSITE-ProRule" id="PRU01091"/>
    </source>
</evidence>
<dbReference type="InterPro" id="IPR001789">
    <property type="entry name" value="Sig_transdc_resp-reg_receiver"/>
</dbReference>
<evidence type="ECO:0000313" key="13">
    <source>
        <dbReference type="Proteomes" id="UP000249099"/>
    </source>
</evidence>
<dbReference type="Pfam" id="PF00072">
    <property type="entry name" value="Response_reg"/>
    <property type="match status" value="1"/>
</dbReference>
<keyword evidence="1 6" id="KW-0597">Phosphoprotein</keyword>
<dbReference type="InterPro" id="IPR016032">
    <property type="entry name" value="Sig_transdc_resp-reg_C-effctor"/>
</dbReference>
<evidence type="ECO:0000256" key="6">
    <source>
        <dbReference type="PROSITE-ProRule" id="PRU00169"/>
    </source>
</evidence>
<evidence type="ECO:0000256" key="1">
    <source>
        <dbReference type="ARBA" id="ARBA00022553"/>
    </source>
</evidence>
<dbReference type="InterPro" id="IPR039420">
    <property type="entry name" value="WalR-like"/>
</dbReference>
<dbReference type="Proteomes" id="UP000249099">
    <property type="component" value="Unassembled WGS sequence"/>
</dbReference>
<dbReference type="SUPFAM" id="SSF52172">
    <property type="entry name" value="CheY-like"/>
    <property type="match status" value="1"/>
</dbReference>
<dbReference type="PANTHER" id="PTHR48111">
    <property type="entry name" value="REGULATOR OF RPOS"/>
    <property type="match status" value="1"/>
</dbReference>
<dbReference type="RefSeq" id="WP_077862643.1">
    <property type="nucleotide sequence ID" value="NZ_CP040415.1"/>
</dbReference>
<dbReference type="Gene3D" id="1.10.10.10">
    <property type="entry name" value="Winged helix-like DNA-binding domain superfamily/Winged helix DNA-binding domain"/>
    <property type="match status" value="1"/>
</dbReference>
<dbReference type="GO" id="GO:0006355">
    <property type="term" value="P:regulation of DNA-templated transcription"/>
    <property type="evidence" value="ECO:0007669"/>
    <property type="project" value="InterPro"/>
</dbReference>
<evidence type="ECO:0000256" key="2">
    <source>
        <dbReference type="ARBA" id="ARBA00023012"/>
    </source>
</evidence>
<evidence type="ECO:0000256" key="3">
    <source>
        <dbReference type="ARBA" id="ARBA00023015"/>
    </source>
</evidence>
<feature type="domain" description="Response regulatory" evidence="8">
    <location>
        <begin position="2"/>
        <end position="113"/>
    </location>
</feature>
<dbReference type="SMART" id="SM00448">
    <property type="entry name" value="REC"/>
    <property type="match status" value="1"/>
</dbReference>
<organism evidence="10 12">
    <name type="scientific">Dolosigranulum pigrum</name>
    <dbReference type="NCBI Taxonomy" id="29394"/>
    <lineage>
        <taxon>Bacteria</taxon>
        <taxon>Bacillati</taxon>
        <taxon>Bacillota</taxon>
        <taxon>Bacilli</taxon>
        <taxon>Lactobacillales</taxon>
        <taxon>Carnobacteriaceae</taxon>
        <taxon>Dolosigranulum</taxon>
    </lineage>
</organism>
<dbReference type="PROSITE" id="PS50110">
    <property type="entry name" value="RESPONSE_REGULATORY"/>
    <property type="match status" value="1"/>
</dbReference>
<keyword evidence="5" id="KW-0804">Transcription</keyword>
<evidence type="ECO:0000259" key="8">
    <source>
        <dbReference type="PROSITE" id="PS50110"/>
    </source>
</evidence>
<dbReference type="Gene3D" id="3.40.50.2300">
    <property type="match status" value="1"/>
</dbReference>
<feature type="modified residue" description="4-aspartylphosphate" evidence="6">
    <location>
        <position position="49"/>
    </location>
</feature>